<reference evidence="1" key="2">
    <citation type="submission" date="2020-09" db="EMBL/GenBank/DDBJ databases">
        <authorList>
            <person name="Sun Q."/>
            <person name="Zhou Y."/>
        </authorList>
    </citation>
    <scope>NUCLEOTIDE SEQUENCE</scope>
    <source>
        <strain evidence="1">CGMCC 1.8984</strain>
    </source>
</reference>
<evidence type="ECO:0008006" key="3">
    <source>
        <dbReference type="Google" id="ProtNLM"/>
    </source>
</evidence>
<evidence type="ECO:0000313" key="1">
    <source>
        <dbReference type="EMBL" id="GGJ70511.1"/>
    </source>
</evidence>
<dbReference type="EMBL" id="BMMD01000002">
    <property type="protein sequence ID" value="GGJ70511.1"/>
    <property type="molecule type" value="Genomic_DNA"/>
</dbReference>
<proteinExistence type="predicted"/>
<accession>A0A917PC39</accession>
<evidence type="ECO:0000313" key="2">
    <source>
        <dbReference type="Proteomes" id="UP000636956"/>
    </source>
</evidence>
<sequence length="154" mass="16098">MPEPTETAEPPVPFEVACDALITADQLYAFNPNFGADPGYEPQADAVVIAVEEDAGTACGYLNQTSGEVIEIAVATPNEQAGEARRNDAALTSTPVPTYGTPPEVEGYFDQAGGSGEAQVFSGPYWIVVHSPALFEPGDAQQLVESVLQNLPAA</sequence>
<comment type="caution">
    <text evidence="1">The sequence shown here is derived from an EMBL/GenBank/DDBJ whole genome shotgun (WGS) entry which is preliminary data.</text>
</comment>
<protein>
    <recommendedName>
        <fullName evidence="3">Iron ABC transporter ATP-binding protein</fullName>
    </recommendedName>
</protein>
<reference evidence="1" key="1">
    <citation type="journal article" date="2014" name="Int. J. Syst. Evol. Microbiol.">
        <title>Complete genome sequence of Corynebacterium casei LMG S-19264T (=DSM 44701T), isolated from a smear-ripened cheese.</title>
        <authorList>
            <consortium name="US DOE Joint Genome Institute (JGI-PGF)"/>
            <person name="Walter F."/>
            <person name="Albersmeier A."/>
            <person name="Kalinowski J."/>
            <person name="Ruckert C."/>
        </authorList>
    </citation>
    <scope>NUCLEOTIDE SEQUENCE</scope>
    <source>
        <strain evidence="1">CGMCC 1.8984</strain>
    </source>
</reference>
<organism evidence="1 2">
    <name type="scientific">Agromyces bauzanensis</name>
    <dbReference type="NCBI Taxonomy" id="1308924"/>
    <lineage>
        <taxon>Bacteria</taxon>
        <taxon>Bacillati</taxon>
        <taxon>Actinomycetota</taxon>
        <taxon>Actinomycetes</taxon>
        <taxon>Micrococcales</taxon>
        <taxon>Microbacteriaceae</taxon>
        <taxon>Agromyces</taxon>
    </lineage>
</organism>
<dbReference type="Proteomes" id="UP000636956">
    <property type="component" value="Unassembled WGS sequence"/>
</dbReference>
<gene>
    <name evidence="1" type="ORF">GCM10011372_05520</name>
</gene>
<dbReference type="AlphaFoldDB" id="A0A917PC39"/>
<keyword evidence="2" id="KW-1185">Reference proteome</keyword>
<name>A0A917PC39_9MICO</name>